<dbReference type="SUPFAM" id="SSF48452">
    <property type="entry name" value="TPR-like"/>
    <property type="match status" value="1"/>
</dbReference>
<organism evidence="2 3">
    <name type="scientific">Dactylosporangium aurantiacum</name>
    <dbReference type="NCBI Taxonomy" id="35754"/>
    <lineage>
        <taxon>Bacteria</taxon>
        <taxon>Bacillati</taxon>
        <taxon>Actinomycetota</taxon>
        <taxon>Actinomycetes</taxon>
        <taxon>Micromonosporales</taxon>
        <taxon>Micromonosporaceae</taxon>
        <taxon>Dactylosporangium</taxon>
    </lineage>
</organism>
<reference evidence="2" key="1">
    <citation type="submission" date="2021-04" db="EMBL/GenBank/DDBJ databases">
        <title>Dactylosporangium aurantiacum NRRL B-8018 full assembly.</title>
        <authorList>
            <person name="Hartkoorn R.C."/>
            <person name="Beaudoing E."/>
            <person name="Hot D."/>
        </authorList>
    </citation>
    <scope>NUCLEOTIDE SEQUENCE</scope>
    <source>
        <strain evidence="2">NRRL B-8018</strain>
    </source>
</reference>
<accession>A0A9Q9IRN2</accession>
<dbReference type="RefSeq" id="WP_156089834.1">
    <property type="nucleotide sequence ID" value="NZ_CP073767.1"/>
</dbReference>
<dbReference type="AlphaFoldDB" id="A0A9Q9IRN2"/>
<feature type="domain" description="Tetratrico peptide repeat group 5" evidence="1">
    <location>
        <begin position="42"/>
        <end position="163"/>
    </location>
</feature>
<dbReference type="Gene3D" id="1.25.40.10">
    <property type="entry name" value="Tetratricopeptide repeat domain"/>
    <property type="match status" value="1"/>
</dbReference>
<gene>
    <name evidence="2" type="ORF">Daura_21570</name>
</gene>
<evidence type="ECO:0000313" key="3">
    <source>
        <dbReference type="Proteomes" id="UP001058003"/>
    </source>
</evidence>
<sequence length="176" mass="19252">MSLSTEDLRRTAANAWAEARRDAPAPTVRFFASLLEHNPDAPIAMFHRARSLDFSGRPDLALPFYEAAFEAGLDGDELRHAFAGRGSTLRNLGRMEESVELLGEGHWRFPEDAVIQCYLALAMYSAGRSAPALALMVDLAVERIDDPDLAAGARSLRNYAAALRNGYWTPDGGASR</sequence>
<dbReference type="OrthoDB" id="193829at2"/>
<evidence type="ECO:0000259" key="1">
    <source>
        <dbReference type="Pfam" id="PF12688"/>
    </source>
</evidence>
<dbReference type="InterPro" id="IPR041656">
    <property type="entry name" value="TPR_5"/>
</dbReference>
<dbReference type="KEGG" id="daur:Daura_21570"/>
<proteinExistence type="predicted"/>
<dbReference type="InterPro" id="IPR011990">
    <property type="entry name" value="TPR-like_helical_dom_sf"/>
</dbReference>
<name>A0A9Q9IRN2_9ACTN</name>
<dbReference type="EMBL" id="CP073767">
    <property type="protein sequence ID" value="UWZ58537.1"/>
    <property type="molecule type" value="Genomic_DNA"/>
</dbReference>
<evidence type="ECO:0000313" key="2">
    <source>
        <dbReference type="EMBL" id="UWZ58537.1"/>
    </source>
</evidence>
<dbReference type="Proteomes" id="UP001058003">
    <property type="component" value="Chromosome"/>
</dbReference>
<protein>
    <submittedName>
        <fullName evidence="2">Tetratricopeptide repeat protein</fullName>
    </submittedName>
</protein>
<dbReference type="Pfam" id="PF12688">
    <property type="entry name" value="TPR_5"/>
    <property type="match status" value="1"/>
</dbReference>
<keyword evidence="3" id="KW-1185">Reference proteome</keyword>